<dbReference type="Proteomes" id="UP001062846">
    <property type="component" value="Chromosome 1"/>
</dbReference>
<keyword evidence="2" id="KW-1185">Reference proteome</keyword>
<evidence type="ECO:0000313" key="2">
    <source>
        <dbReference type="Proteomes" id="UP001062846"/>
    </source>
</evidence>
<dbReference type="EMBL" id="CM046388">
    <property type="protein sequence ID" value="KAI8570384.1"/>
    <property type="molecule type" value="Genomic_DNA"/>
</dbReference>
<proteinExistence type="predicted"/>
<gene>
    <name evidence="1" type="ORF">RHMOL_Rhmol01G0029600</name>
</gene>
<organism evidence="1 2">
    <name type="scientific">Rhododendron molle</name>
    <name type="common">Chinese azalea</name>
    <name type="synonym">Azalea mollis</name>
    <dbReference type="NCBI Taxonomy" id="49168"/>
    <lineage>
        <taxon>Eukaryota</taxon>
        <taxon>Viridiplantae</taxon>
        <taxon>Streptophyta</taxon>
        <taxon>Embryophyta</taxon>
        <taxon>Tracheophyta</taxon>
        <taxon>Spermatophyta</taxon>
        <taxon>Magnoliopsida</taxon>
        <taxon>eudicotyledons</taxon>
        <taxon>Gunneridae</taxon>
        <taxon>Pentapetalae</taxon>
        <taxon>asterids</taxon>
        <taxon>Ericales</taxon>
        <taxon>Ericaceae</taxon>
        <taxon>Ericoideae</taxon>
        <taxon>Rhodoreae</taxon>
        <taxon>Rhododendron</taxon>
    </lineage>
</organism>
<name>A0ACC0PZD5_RHOML</name>
<evidence type="ECO:0000313" key="1">
    <source>
        <dbReference type="EMBL" id="KAI8570384.1"/>
    </source>
</evidence>
<reference evidence="1" key="1">
    <citation type="submission" date="2022-02" db="EMBL/GenBank/DDBJ databases">
        <title>Plant Genome Project.</title>
        <authorList>
            <person name="Zhang R.-G."/>
        </authorList>
    </citation>
    <scope>NUCLEOTIDE SEQUENCE</scope>
    <source>
        <strain evidence="1">AT1</strain>
    </source>
</reference>
<protein>
    <submittedName>
        <fullName evidence="1">Uncharacterized protein</fullName>
    </submittedName>
</protein>
<sequence length="182" mass="20872">MTNPYYEEAMSRKMATVERERGAPRQIAAASKRERETIDDDLAKLVACWDRCAQREKNMYRTGAFEEPVGPPFPDEVDQAYSGYGGVCEMDMRKEKWWVDYDMCAKLAVHKYNSYFKGTRLGELEFIKTLKVSSQIAADQNIPAGCQRKLQLGSNRSTIKSNMLEYDSENLRDDIVDDIEIG</sequence>
<comment type="caution">
    <text evidence="1">The sequence shown here is derived from an EMBL/GenBank/DDBJ whole genome shotgun (WGS) entry which is preliminary data.</text>
</comment>
<accession>A0ACC0PZD5</accession>